<dbReference type="InterPro" id="IPR009057">
    <property type="entry name" value="Homeodomain-like_sf"/>
</dbReference>
<evidence type="ECO:0000313" key="4">
    <source>
        <dbReference type="EMBL" id="PJJ57690.1"/>
    </source>
</evidence>
<dbReference type="Pfam" id="PF00440">
    <property type="entry name" value="TetR_N"/>
    <property type="match status" value="1"/>
</dbReference>
<dbReference type="PANTHER" id="PTHR30055">
    <property type="entry name" value="HTH-TYPE TRANSCRIPTIONAL REGULATOR RUTR"/>
    <property type="match status" value="1"/>
</dbReference>
<dbReference type="Gene3D" id="1.10.10.60">
    <property type="entry name" value="Homeodomain-like"/>
    <property type="match status" value="1"/>
</dbReference>
<dbReference type="Gene3D" id="1.10.357.10">
    <property type="entry name" value="Tetracycline Repressor, domain 2"/>
    <property type="match status" value="1"/>
</dbReference>
<keyword evidence="1 2" id="KW-0238">DNA-binding</keyword>
<keyword evidence="5" id="KW-1185">Reference proteome</keyword>
<dbReference type="AlphaFoldDB" id="A0A2M9BIB7"/>
<dbReference type="InterPro" id="IPR050109">
    <property type="entry name" value="HTH-type_TetR-like_transc_reg"/>
</dbReference>
<dbReference type="InterPro" id="IPR036271">
    <property type="entry name" value="Tet_transcr_reg_TetR-rel_C_sf"/>
</dbReference>
<dbReference type="SUPFAM" id="SSF48498">
    <property type="entry name" value="Tetracyclin repressor-like, C-terminal domain"/>
    <property type="match status" value="1"/>
</dbReference>
<dbReference type="PANTHER" id="PTHR30055:SF153">
    <property type="entry name" value="HTH-TYPE TRANSCRIPTIONAL REPRESSOR RV3405C"/>
    <property type="match status" value="1"/>
</dbReference>
<dbReference type="Proteomes" id="UP000230842">
    <property type="component" value="Unassembled WGS sequence"/>
</dbReference>
<evidence type="ECO:0000256" key="2">
    <source>
        <dbReference type="PROSITE-ProRule" id="PRU00335"/>
    </source>
</evidence>
<feature type="domain" description="HTH tetR-type" evidence="3">
    <location>
        <begin position="20"/>
        <end position="80"/>
    </location>
</feature>
<comment type="caution">
    <text evidence="4">The sequence shown here is derived from an EMBL/GenBank/DDBJ whole genome shotgun (WGS) entry which is preliminary data.</text>
</comment>
<name>A0A2M9BIB7_9ACTN</name>
<gene>
    <name evidence="4" type="ORF">CLV56_1928</name>
</gene>
<evidence type="ECO:0000259" key="3">
    <source>
        <dbReference type="PROSITE" id="PS50977"/>
    </source>
</evidence>
<evidence type="ECO:0000256" key="1">
    <source>
        <dbReference type="ARBA" id="ARBA00023125"/>
    </source>
</evidence>
<dbReference type="OrthoDB" id="6077212at2"/>
<reference evidence="4 5" key="1">
    <citation type="submission" date="2017-11" db="EMBL/GenBank/DDBJ databases">
        <title>Genomic Encyclopedia of Archaeal and Bacterial Type Strains, Phase II (KMG-II): From Individual Species to Whole Genera.</title>
        <authorList>
            <person name="Goeker M."/>
        </authorList>
    </citation>
    <scope>NUCLEOTIDE SEQUENCE [LARGE SCALE GENOMIC DNA]</scope>
    <source>
        <strain evidence="4 5">DSM 27763</strain>
    </source>
</reference>
<dbReference type="PROSITE" id="PS50977">
    <property type="entry name" value="HTH_TETR_2"/>
    <property type="match status" value="1"/>
</dbReference>
<evidence type="ECO:0000313" key="5">
    <source>
        <dbReference type="Proteomes" id="UP000230842"/>
    </source>
</evidence>
<dbReference type="GO" id="GO:0003700">
    <property type="term" value="F:DNA-binding transcription factor activity"/>
    <property type="evidence" value="ECO:0007669"/>
    <property type="project" value="TreeGrafter"/>
</dbReference>
<dbReference type="SUPFAM" id="SSF46689">
    <property type="entry name" value="Homeodomain-like"/>
    <property type="match status" value="1"/>
</dbReference>
<dbReference type="PRINTS" id="PR00455">
    <property type="entry name" value="HTHTETR"/>
</dbReference>
<dbReference type="GO" id="GO:0000976">
    <property type="term" value="F:transcription cis-regulatory region binding"/>
    <property type="evidence" value="ECO:0007669"/>
    <property type="project" value="TreeGrafter"/>
</dbReference>
<sequence>MPQWINEGSGPAPGGRTGGVIGEDQILDAAFDLLVDRGIRRMTMSDVGRQAGVSRATLYRRWGSVNDVVGALLTREFAQAAAETVPGAGDGRHRLVSAVVAMVRLIRTHPVLRKIVEVDPDYLVPYLLQRLGTSTRDHLALVEEGIRAGIADGSIGPGDPADRARSVLLTAMAFCLSGPVVAETGAQDHALDRLDEQLGVMLDRYLAP</sequence>
<accession>A0A2M9BIB7</accession>
<protein>
    <submittedName>
        <fullName evidence="4">AcrR family transcriptional regulator</fullName>
    </submittedName>
</protein>
<dbReference type="InterPro" id="IPR001647">
    <property type="entry name" value="HTH_TetR"/>
</dbReference>
<dbReference type="RefSeq" id="WP_100415112.1">
    <property type="nucleotide sequence ID" value="NZ_PGEZ01000001.1"/>
</dbReference>
<dbReference type="EMBL" id="PGEZ01000001">
    <property type="protein sequence ID" value="PJJ57690.1"/>
    <property type="molecule type" value="Genomic_DNA"/>
</dbReference>
<feature type="DNA-binding region" description="H-T-H motif" evidence="2">
    <location>
        <begin position="43"/>
        <end position="62"/>
    </location>
</feature>
<organism evidence="4 5">
    <name type="scientific">Mumia flava</name>
    <dbReference type="NCBI Taxonomy" id="1348852"/>
    <lineage>
        <taxon>Bacteria</taxon>
        <taxon>Bacillati</taxon>
        <taxon>Actinomycetota</taxon>
        <taxon>Actinomycetes</taxon>
        <taxon>Propionibacteriales</taxon>
        <taxon>Nocardioidaceae</taxon>
        <taxon>Mumia</taxon>
    </lineage>
</organism>
<proteinExistence type="predicted"/>